<evidence type="ECO:0000256" key="10">
    <source>
        <dbReference type="ARBA" id="ARBA00023128"/>
    </source>
</evidence>
<keyword evidence="4" id="KW-0813">Transport</keyword>
<dbReference type="EMBL" id="CAJNOQ010007453">
    <property type="protein sequence ID" value="CAF1169138.1"/>
    <property type="molecule type" value="Genomic_DNA"/>
</dbReference>
<evidence type="ECO:0000256" key="5">
    <source>
        <dbReference type="ARBA" id="ARBA00022660"/>
    </source>
</evidence>
<dbReference type="EMBL" id="CAJOBA010002158">
    <property type="protein sequence ID" value="CAF3632693.1"/>
    <property type="molecule type" value="Genomic_DNA"/>
</dbReference>
<comment type="similarity">
    <text evidence="3">Belongs to the complex I NDUFB3 subunit family.</text>
</comment>
<keyword evidence="9" id="KW-1133">Transmembrane helix</keyword>
<name>A0A814U053_9BILA</name>
<dbReference type="GO" id="GO:0005743">
    <property type="term" value="C:mitochondrial inner membrane"/>
    <property type="evidence" value="ECO:0007669"/>
    <property type="project" value="UniProtKB-SubCell"/>
</dbReference>
<evidence type="ECO:0000256" key="2">
    <source>
        <dbReference type="ARBA" id="ARBA00004298"/>
    </source>
</evidence>
<dbReference type="Proteomes" id="UP000681722">
    <property type="component" value="Unassembled WGS sequence"/>
</dbReference>
<keyword evidence="11" id="KW-0472">Membrane</keyword>
<evidence type="ECO:0000313" key="15">
    <source>
        <dbReference type="EMBL" id="CAF3632693.1"/>
    </source>
</evidence>
<evidence type="ECO:0000256" key="6">
    <source>
        <dbReference type="ARBA" id="ARBA00022692"/>
    </source>
</evidence>
<keyword evidence="7" id="KW-0999">Mitochondrion inner membrane</keyword>
<dbReference type="GO" id="GO:0022900">
    <property type="term" value="P:electron transport chain"/>
    <property type="evidence" value="ECO:0007669"/>
    <property type="project" value="InterPro"/>
</dbReference>
<evidence type="ECO:0000313" key="16">
    <source>
        <dbReference type="EMBL" id="CAF3932860.1"/>
    </source>
</evidence>
<evidence type="ECO:0000256" key="9">
    <source>
        <dbReference type="ARBA" id="ARBA00022989"/>
    </source>
</evidence>
<dbReference type="Pfam" id="PF08122">
    <property type="entry name" value="NDUF_B12"/>
    <property type="match status" value="1"/>
</dbReference>
<gene>
    <name evidence="14" type="ORF">GPM918_LOCUS22087</name>
    <name evidence="13" type="ORF">OVA965_LOCUS6966</name>
    <name evidence="16" type="ORF">SRO942_LOCUS22083</name>
    <name evidence="15" type="ORF">TMI583_LOCUS6962</name>
</gene>
<dbReference type="Proteomes" id="UP000663829">
    <property type="component" value="Unassembled WGS sequence"/>
</dbReference>
<keyword evidence="10" id="KW-0496">Mitochondrion</keyword>
<proteinExistence type="inferred from homology"/>
<evidence type="ECO:0000313" key="13">
    <source>
        <dbReference type="EMBL" id="CAF0847459.1"/>
    </source>
</evidence>
<evidence type="ECO:0000313" key="14">
    <source>
        <dbReference type="EMBL" id="CAF1169138.1"/>
    </source>
</evidence>
<dbReference type="EMBL" id="CAJNOK010002158">
    <property type="protein sequence ID" value="CAF0847459.1"/>
    <property type="molecule type" value="Genomic_DNA"/>
</dbReference>
<keyword evidence="8" id="KW-0249">Electron transport</keyword>
<dbReference type="AlphaFoldDB" id="A0A814U053"/>
<keyword evidence="5" id="KW-0679">Respiratory chain</keyword>
<dbReference type="EMBL" id="CAJOBC010007452">
    <property type="protein sequence ID" value="CAF3932860.1"/>
    <property type="molecule type" value="Genomic_DNA"/>
</dbReference>
<keyword evidence="17" id="KW-1185">Reference proteome</keyword>
<organism evidence="14 17">
    <name type="scientific">Didymodactylos carnosus</name>
    <dbReference type="NCBI Taxonomy" id="1234261"/>
    <lineage>
        <taxon>Eukaryota</taxon>
        <taxon>Metazoa</taxon>
        <taxon>Spiralia</taxon>
        <taxon>Gnathifera</taxon>
        <taxon>Rotifera</taxon>
        <taxon>Eurotatoria</taxon>
        <taxon>Bdelloidea</taxon>
        <taxon>Philodinida</taxon>
        <taxon>Philodinidae</taxon>
        <taxon>Didymodactylos</taxon>
    </lineage>
</organism>
<sequence>MSGPSNPTASTGASTGGHAATAVSGDSSHHHHQHPDVHPYGVNFRIIDWRTQKVDGIPELEKLRTMLAARGLKDPWIRNLVWRYDRKAGFWPIWRRMSRTVLIGLPYAVVATISTLLTEKAIAQYYPPKHFHIHLYNPTKPHDDNDHHTDNHSSENHSHH</sequence>
<keyword evidence="6" id="KW-0812">Transmembrane</keyword>
<feature type="compositionally biased region" description="Basic and acidic residues" evidence="12">
    <location>
        <begin position="140"/>
        <end position="160"/>
    </location>
</feature>
<feature type="compositionally biased region" description="Low complexity" evidence="12">
    <location>
        <begin position="8"/>
        <end position="26"/>
    </location>
</feature>
<evidence type="ECO:0000256" key="8">
    <source>
        <dbReference type="ARBA" id="ARBA00022982"/>
    </source>
</evidence>
<comment type="function">
    <text evidence="1">Accessory subunit of the mitochondrial membrane respiratory chain NADH dehydrogenase (Complex I), that is believed not to be involved in catalysis. Complex I functions in the transfer of electrons from NADH to the respiratory chain. The immediate electron acceptor for the enzyme is believed to be ubiquinone.</text>
</comment>
<evidence type="ECO:0000256" key="4">
    <source>
        <dbReference type="ARBA" id="ARBA00022448"/>
    </source>
</evidence>
<dbReference type="OrthoDB" id="521512at2759"/>
<accession>A0A814U053</accession>
<protein>
    <recommendedName>
        <fullName evidence="18">NADH dehydrogenase [ubiquinone] 1 beta subcomplex subunit 3</fullName>
    </recommendedName>
</protein>
<dbReference type="InterPro" id="IPR012576">
    <property type="entry name" value="NDUFB3"/>
</dbReference>
<dbReference type="Proteomes" id="UP000682733">
    <property type="component" value="Unassembled WGS sequence"/>
</dbReference>
<evidence type="ECO:0008006" key="18">
    <source>
        <dbReference type="Google" id="ProtNLM"/>
    </source>
</evidence>
<evidence type="ECO:0000256" key="12">
    <source>
        <dbReference type="SAM" id="MobiDB-lite"/>
    </source>
</evidence>
<evidence type="ECO:0000256" key="11">
    <source>
        <dbReference type="ARBA" id="ARBA00023136"/>
    </source>
</evidence>
<comment type="caution">
    <text evidence="14">The sequence shown here is derived from an EMBL/GenBank/DDBJ whole genome shotgun (WGS) entry which is preliminary data.</text>
</comment>
<dbReference type="Proteomes" id="UP000677228">
    <property type="component" value="Unassembled WGS sequence"/>
</dbReference>
<evidence type="ECO:0000256" key="1">
    <source>
        <dbReference type="ARBA" id="ARBA00003195"/>
    </source>
</evidence>
<feature type="region of interest" description="Disordered" evidence="12">
    <location>
        <begin position="1"/>
        <end position="37"/>
    </location>
</feature>
<feature type="region of interest" description="Disordered" evidence="12">
    <location>
        <begin position="137"/>
        <end position="160"/>
    </location>
</feature>
<reference evidence="14" key="1">
    <citation type="submission" date="2021-02" db="EMBL/GenBank/DDBJ databases">
        <authorList>
            <person name="Nowell W R."/>
        </authorList>
    </citation>
    <scope>NUCLEOTIDE SEQUENCE</scope>
</reference>
<evidence type="ECO:0000313" key="17">
    <source>
        <dbReference type="Proteomes" id="UP000663829"/>
    </source>
</evidence>
<comment type="subcellular location">
    <subcellularLocation>
        <location evidence="2">Mitochondrion inner membrane</location>
        <topology evidence="2">Single-pass membrane protein</topology>
        <orientation evidence="2">Matrix side</orientation>
    </subcellularLocation>
</comment>
<evidence type="ECO:0000256" key="3">
    <source>
        <dbReference type="ARBA" id="ARBA00005667"/>
    </source>
</evidence>
<evidence type="ECO:0000256" key="7">
    <source>
        <dbReference type="ARBA" id="ARBA00022792"/>
    </source>
</evidence>